<dbReference type="EMBL" id="LNCU01000081">
    <property type="protein sequence ID" value="KWV52914.1"/>
    <property type="molecule type" value="Genomic_DNA"/>
</dbReference>
<sequence>MGGCSDKLDCDSIETRKAVLQMVADDHRNPLAKYAAKESTAKPSSENTKPLYLLGDKIVTTSVSADKRTLQCSGAISAAVGDTKASKKIDFTVQQTSDGKISVSVVPFQF</sequence>
<gene>
    <name evidence="1" type="ORF">AS156_09775</name>
</gene>
<dbReference type="AlphaFoldDB" id="A0A109JQ36"/>
<proteinExistence type="predicted"/>
<keyword evidence="2" id="KW-1185">Reference proteome</keyword>
<protein>
    <submittedName>
        <fullName evidence="1">Uncharacterized protein</fullName>
    </submittedName>
</protein>
<organism evidence="1 2">
    <name type="scientific">Bradyrhizobium macuxiense</name>
    <dbReference type="NCBI Taxonomy" id="1755647"/>
    <lineage>
        <taxon>Bacteria</taxon>
        <taxon>Pseudomonadati</taxon>
        <taxon>Pseudomonadota</taxon>
        <taxon>Alphaproteobacteria</taxon>
        <taxon>Hyphomicrobiales</taxon>
        <taxon>Nitrobacteraceae</taxon>
        <taxon>Bradyrhizobium</taxon>
    </lineage>
</organism>
<accession>A0A109JQ36</accession>
<reference evidence="1 2" key="1">
    <citation type="submission" date="2015-11" db="EMBL/GenBank/DDBJ databases">
        <title>Draft Genome Sequence of the Strain BR 10303 (Bradyrhizobium sp.) isolated from nodules of Centrolobium paraense.</title>
        <authorList>
            <person name="Zelli J.E."/>
            <person name="Simoes-Araujo J.L."/>
            <person name="Barauna A.C."/>
            <person name="Silva K."/>
        </authorList>
    </citation>
    <scope>NUCLEOTIDE SEQUENCE [LARGE SCALE GENOMIC DNA]</scope>
    <source>
        <strain evidence="1 2">BR 10303</strain>
    </source>
</reference>
<dbReference type="Proteomes" id="UP000057737">
    <property type="component" value="Unassembled WGS sequence"/>
</dbReference>
<evidence type="ECO:0000313" key="1">
    <source>
        <dbReference type="EMBL" id="KWV52914.1"/>
    </source>
</evidence>
<name>A0A109JQ36_9BRAD</name>
<evidence type="ECO:0000313" key="2">
    <source>
        <dbReference type="Proteomes" id="UP000057737"/>
    </source>
</evidence>
<comment type="caution">
    <text evidence="1">The sequence shown here is derived from an EMBL/GenBank/DDBJ whole genome shotgun (WGS) entry which is preliminary data.</text>
</comment>